<dbReference type="AlphaFoldDB" id="A0A4R5NCZ3"/>
<dbReference type="PANTHER" id="PTHR34135">
    <property type="entry name" value="LYSOZYME"/>
    <property type="match status" value="1"/>
</dbReference>
<evidence type="ECO:0000256" key="2">
    <source>
        <dbReference type="SAM" id="SignalP"/>
    </source>
</evidence>
<dbReference type="GO" id="GO:0016052">
    <property type="term" value="P:carbohydrate catabolic process"/>
    <property type="evidence" value="ECO:0007669"/>
    <property type="project" value="TreeGrafter"/>
</dbReference>
<comment type="caution">
    <text evidence="3">The sequence shown here is derived from an EMBL/GenBank/DDBJ whole genome shotgun (WGS) entry which is preliminary data.</text>
</comment>
<sequence length="320" mass="35264">MSKKISVIVAAFFSLMVLFFGATNVDAARMDMVDVSNHNGDMTVANFQDMHNNYGVKAAVTKISEGTTYKDAYAANNIKTAQAAGLFIHGYHYAHYSNVSEAIAEANFAAQTAKADGLPSGSVLVTDVESTEQQHNDPGLNTQSNIAFINQVAKYGYRSDIYTMGSWVDTVMQVKKGWIAAYPSDATDQYWYPSSHGWQWTSHYEFDGSYGYFDVSQLYDNYFTSYQAPQTVSLDNTNNQTNNSSNTTNNAVSSKGVINFQNANGSYVPLVAIQGNSTKTITNRALANNTPWATDQTKTIDGVTYHRVATNEWVDAKYII</sequence>
<proteinExistence type="inferred from homology"/>
<reference evidence="3 4" key="1">
    <citation type="journal article" date="2019" name="Appl. Microbiol. Biotechnol.">
        <title>Uncovering carbohydrate metabolism through a genotype-phenotype association study of 56 lactic acid bacteria genomes.</title>
        <authorList>
            <person name="Buron-Moles G."/>
            <person name="Chailyan A."/>
            <person name="Dolejs I."/>
            <person name="Forster J."/>
            <person name="Miks M.H."/>
        </authorList>
    </citation>
    <scope>NUCLEOTIDE SEQUENCE [LARGE SCALE GENOMIC DNA]</scope>
    <source>
        <strain evidence="3 4">ATCC 29644</strain>
    </source>
</reference>
<dbReference type="Proteomes" id="UP000295257">
    <property type="component" value="Unassembled WGS sequence"/>
</dbReference>
<organism evidence="3 4">
    <name type="scientific">Companilactobacillus farciminis</name>
    <dbReference type="NCBI Taxonomy" id="1612"/>
    <lineage>
        <taxon>Bacteria</taxon>
        <taxon>Bacillati</taxon>
        <taxon>Bacillota</taxon>
        <taxon>Bacilli</taxon>
        <taxon>Lactobacillales</taxon>
        <taxon>Lactobacillaceae</taxon>
        <taxon>Companilactobacillus</taxon>
    </lineage>
</organism>
<dbReference type="Gene3D" id="3.20.20.80">
    <property type="entry name" value="Glycosidases"/>
    <property type="match status" value="1"/>
</dbReference>
<evidence type="ECO:0008006" key="5">
    <source>
        <dbReference type="Google" id="ProtNLM"/>
    </source>
</evidence>
<keyword evidence="2" id="KW-0732">Signal</keyword>
<dbReference type="InterPro" id="IPR002053">
    <property type="entry name" value="Glyco_hydro_25"/>
</dbReference>
<dbReference type="PROSITE" id="PS51904">
    <property type="entry name" value="GLYCOSYL_HYDROL_F25_2"/>
    <property type="match status" value="1"/>
</dbReference>
<dbReference type="SUPFAM" id="SSF51445">
    <property type="entry name" value="(Trans)glycosidases"/>
    <property type="match status" value="1"/>
</dbReference>
<dbReference type="Pfam" id="PF01183">
    <property type="entry name" value="Glyco_hydro_25"/>
    <property type="match status" value="1"/>
</dbReference>
<feature type="signal peptide" evidence="2">
    <location>
        <begin position="1"/>
        <end position="22"/>
    </location>
</feature>
<dbReference type="GO" id="GO:0009253">
    <property type="term" value="P:peptidoglycan catabolic process"/>
    <property type="evidence" value="ECO:0007669"/>
    <property type="project" value="InterPro"/>
</dbReference>
<dbReference type="PANTHER" id="PTHR34135:SF2">
    <property type="entry name" value="LYSOZYME"/>
    <property type="match status" value="1"/>
</dbReference>
<evidence type="ECO:0000313" key="4">
    <source>
        <dbReference type="Proteomes" id="UP000295257"/>
    </source>
</evidence>
<keyword evidence="4" id="KW-1185">Reference proteome</keyword>
<evidence type="ECO:0000256" key="1">
    <source>
        <dbReference type="ARBA" id="ARBA00010646"/>
    </source>
</evidence>
<feature type="chain" id="PRO_5038531363" description="1,4-beta-N-acetylmuramidase" evidence="2">
    <location>
        <begin position="23"/>
        <end position="320"/>
    </location>
</feature>
<dbReference type="GO" id="GO:0003796">
    <property type="term" value="F:lysozyme activity"/>
    <property type="evidence" value="ECO:0007669"/>
    <property type="project" value="InterPro"/>
</dbReference>
<dbReference type="EMBL" id="PUFN01000024">
    <property type="protein sequence ID" value="TDG70667.1"/>
    <property type="molecule type" value="Genomic_DNA"/>
</dbReference>
<protein>
    <recommendedName>
        <fullName evidence="5">1,4-beta-N-acetylmuramidase</fullName>
    </recommendedName>
</protein>
<accession>A0A4R5NCZ3</accession>
<comment type="similarity">
    <text evidence="1">Belongs to the glycosyl hydrolase 25 family.</text>
</comment>
<dbReference type="GO" id="GO:0016998">
    <property type="term" value="P:cell wall macromolecule catabolic process"/>
    <property type="evidence" value="ECO:0007669"/>
    <property type="project" value="InterPro"/>
</dbReference>
<name>A0A4R5NCZ3_9LACO</name>
<evidence type="ECO:0000313" key="3">
    <source>
        <dbReference type="EMBL" id="TDG70667.1"/>
    </source>
</evidence>
<dbReference type="RefSeq" id="WP_010019579.1">
    <property type="nucleotide sequence ID" value="NZ_PUFN01000024.1"/>
</dbReference>
<dbReference type="InterPro" id="IPR017853">
    <property type="entry name" value="GH"/>
</dbReference>
<gene>
    <name evidence="3" type="ORF">C5L30_001458</name>
</gene>